<gene>
    <name evidence="1" type="ORF">P4826_18110</name>
</gene>
<dbReference type="RefSeq" id="WP_317701739.1">
    <property type="nucleotide sequence ID" value="NZ_CP136921.1"/>
</dbReference>
<sequence length="83" mass="9460">MNEERHGFYVGVKRCGCITATLVDDSTTRPKEIADFAREMEKTGRRVERRELTLDEFKAAFKRCGCESSNVEISGAEGVRWID</sequence>
<organism evidence="1 2">
    <name type="scientific">Diaphorobacter limosus</name>
    <dbReference type="NCBI Taxonomy" id="3036128"/>
    <lineage>
        <taxon>Bacteria</taxon>
        <taxon>Pseudomonadati</taxon>
        <taxon>Pseudomonadota</taxon>
        <taxon>Betaproteobacteria</taxon>
        <taxon>Burkholderiales</taxon>
        <taxon>Comamonadaceae</taxon>
        <taxon>Diaphorobacter</taxon>
    </lineage>
</organism>
<protein>
    <submittedName>
        <fullName evidence="1">Uncharacterized protein</fullName>
    </submittedName>
</protein>
<proteinExistence type="predicted"/>
<accession>A0ABZ0J249</accession>
<keyword evidence="2" id="KW-1185">Reference proteome</keyword>
<dbReference type="EMBL" id="CP136921">
    <property type="protein sequence ID" value="WOO32275.1"/>
    <property type="molecule type" value="Genomic_DNA"/>
</dbReference>
<name>A0ABZ0J249_9BURK</name>
<evidence type="ECO:0000313" key="2">
    <source>
        <dbReference type="Proteomes" id="UP001303211"/>
    </source>
</evidence>
<evidence type="ECO:0000313" key="1">
    <source>
        <dbReference type="EMBL" id="WOO32275.1"/>
    </source>
</evidence>
<dbReference type="Proteomes" id="UP001303211">
    <property type="component" value="Chromosome"/>
</dbReference>
<reference evidence="1 2" key="1">
    <citation type="submission" date="2023-03" db="EMBL/GenBank/DDBJ databases">
        <title>Diaphorobacter basophil sp. nov., isolated from a sewage-treatment plant.</title>
        <authorList>
            <person name="Yang K."/>
        </authorList>
    </citation>
    <scope>NUCLEOTIDE SEQUENCE [LARGE SCALE GENOMIC DNA]</scope>
    <source>
        <strain evidence="1 2">Y-1</strain>
    </source>
</reference>